<reference evidence="2" key="1">
    <citation type="submission" date="2017-07" db="EMBL/GenBank/DDBJ databases">
        <title>Taro Niue Genome Assembly and Annotation.</title>
        <authorList>
            <person name="Atibalentja N."/>
            <person name="Keating K."/>
            <person name="Fields C.J."/>
        </authorList>
    </citation>
    <scope>NUCLEOTIDE SEQUENCE</scope>
    <source>
        <strain evidence="2">Niue_2</strain>
        <tissue evidence="2">Leaf</tissue>
    </source>
</reference>
<gene>
    <name evidence="2" type="ORF">Taro_031444</name>
</gene>
<dbReference type="Proteomes" id="UP000652761">
    <property type="component" value="Unassembled WGS sequence"/>
</dbReference>
<dbReference type="OrthoDB" id="6510177at2759"/>
<comment type="caution">
    <text evidence="2">The sequence shown here is derived from an EMBL/GenBank/DDBJ whole genome shotgun (WGS) entry which is preliminary data.</text>
</comment>
<feature type="compositionally biased region" description="Basic and acidic residues" evidence="1">
    <location>
        <begin position="1"/>
        <end position="18"/>
    </location>
</feature>
<organism evidence="2 3">
    <name type="scientific">Colocasia esculenta</name>
    <name type="common">Wild taro</name>
    <name type="synonym">Arum esculentum</name>
    <dbReference type="NCBI Taxonomy" id="4460"/>
    <lineage>
        <taxon>Eukaryota</taxon>
        <taxon>Viridiplantae</taxon>
        <taxon>Streptophyta</taxon>
        <taxon>Embryophyta</taxon>
        <taxon>Tracheophyta</taxon>
        <taxon>Spermatophyta</taxon>
        <taxon>Magnoliopsida</taxon>
        <taxon>Liliopsida</taxon>
        <taxon>Araceae</taxon>
        <taxon>Aroideae</taxon>
        <taxon>Colocasieae</taxon>
        <taxon>Colocasia</taxon>
    </lineage>
</organism>
<feature type="region of interest" description="Disordered" evidence="1">
    <location>
        <begin position="1"/>
        <end position="20"/>
    </location>
</feature>
<keyword evidence="3" id="KW-1185">Reference proteome</keyword>
<evidence type="ECO:0000313" key="2">
    <source>
        <dbReference type="EMBL" id="MQL98729.1"/>
    </source>
</evidence>
<evidence type="ECO:0000256" key="1">
    <source>
        <dbReference type="SAM" id="MobiDB-lite"/>
    </source>
</evidence>
<dbReference type="EMBL" id="NMUH01002229">
    <property type="protein sequence ID" value="MQL98729.1"/>
    <property type="molecule type" value="Genomic_DNA"/>
</dbReference>
<evidence type="ECO:0000313" key="3">
    <source>
        <dbReference type="Proteomes" id="UP000652761"/>
    </source>
</evidence>
<protein>
    <submittedName>
        <fullName evidence="2">Uncharacterized protein</fullName>
    </submittedName>
</protein>
<sequence length="143" mass="15922">MNYQETDVKEISSGDRGQRARKALSTMGASVFRFSGYPGEATTSRVSCLQGRCDFPVKFRHKDLPRLMLEALDCGGLGFLKSCHRPIGQHPSDPRICNTQKKLQAVMRNCSASIIMLWVSQSKLNHEPVGILLKTGKPINMDK</sequence>
<name>A0A843W6F4_COLES</name>
<accession>A0A843W6F4</accession>
<proteinExistence type="predicted"/>
<dbReference type="AlphaFoldDB" id="A0A843W6F4"/>